<dbReference type="PRINTS" id="PR00853">
    <property type="entry name" value="XPGRADSUPER"/>
</dbReference>
<feature type="region of interest" description="Disordered" evidence="23">
    <location>
        <begin position="303"/>
        <end position="332"/>
    </location>
</feature>
<dbReference type="Proteomes" id="UP000025227">
    <property type="component" value="Unplaced"/>
</dbReference>
<evidence type="ECO:0000256" key="2">
    <source>
        <dbReference type="ARBA" id="ARBA00010563"/>
    </source>
</evidence>
<dbReference type="OrthoDB" id="26491at2759"/>
<comment type="function">
    <text evidence="20">5'-&gt;3' double-stranded DNA exonuclease which may also possess a cryptic 3'-&gt;5' double-stranded DNA exonuclease activity. Functions in DNA mismatch repair (MMR) to excise mismatch-containing DNA tracts directed by strand breaks located either 5' or 3' to the mismatch. Also exhibits endonuclease activity against 5'-overhanging flap structures similar to those generated by displacement synthesis when DNA polymerase encounters the 5'-end of a downstream Okazaki fragment. Required for somatic hypermutation (SHM) and class switch recombination (CSR) of immunoglobulin genes. Essential for male and female meiosis.</text>
</comment>
<keyword evidence="4" id="KW-0597">Phosphoprotein</keyword>
<dbReference type="SMART" id="SM00279">
    <property type="entry name" value="HhH2"/>
    <property type="match status" value="1"/>
</dbReference>
<keyword evidence="12 22" id="KW-0460">Magnesium</keyword>
<evidence type="ECO:0000313" key="27">
    <source>
        <dbReference type="WBParaSite" id="HCON_00078230-00001"/>
    </source>
</evidence>
<dbReference type="GO" id="GO:0006310">
    <property type="term" value="P:DNA recombination"/>
    <property type="evidence" value="ECO:0007669"/>
    <property type="project" value="TreeGrafter"/>
</dbReference>
<feature type="region of interest" description="Disordered" evidence="23">
    <location>
        <begin position="582"/>
        <end position="613"/>
    </location>
</feature>
<dbReference type="GO" id="GO:0035312">
    <property type="term" value="F:5'-3' DNA exonuclease activity"/>
    <property type="evidence" value="ECO:0007669"/>
    <property type="project" value="UniProtKB-UniRule"/>
</dbReference>
<reference evidence="27" key="1">
    <citation type="submission" date="2020-12" db="UniProtKB">
        <authorList>
            <consortium name="WormBaseParasite"/>
        </authorList>
    </citation>
    <scope>IDENTIFICATION</scope>
    <source>
        <strain evidence="27">MHco3</strain>
    </source>
</reference>
<keyword evidence="26" id="KW-1185">Reference proteome</keyword>
<keyword evidence="18 22" id="KW-0539">Nucleus</keyword>
<dbReference type="SMART" id="SM00484">
    <property type="entry name" value="XPGI"/>
    <property type="match status" value="1"/>
</dbReference>
<dbReference type="GO" id="GO:0051321">
    <property type="term" value="P:meiotic cell cycle"/>
    <property type="evidence" value="ECO:0007669"/>
    <property type="project" value="UniProtKB-KW"/>
</dbReference>
<feature type="compositionally biased region" description="Low complexity" evidence="23">
    <location>
        <begin position="439"/>
        <end position="488"/>
    </location>
</feature>
<dbReference type="GO" id="GO:0006298">
    <property type="term" value="P:mismatch repair"/>
    <property type="evidence" value="ECO:0007669"/>
    <property type="project" value="TreeGrafter"/>
</dbReference>
<evidence type="ECO:0000256" key="18">
    <source>
        <dbReference type="ARBA" id="ARBA00023242"/>
    </source>
</evidence>
<name>A0A7I4YCP4_HAECO</name>
<evidence type="ECO:0000256" key="5">
    <source>
        <dbReference type="ARBA" id="ARBA00022722"/>
    </source>
</evidence>
<evidence type="ECO:0000256" key="6">
    <source>
        <dbReference type="ARBA" id="ARBA00022723"/>
    </source>
</evidence>
<keyword evidence="16 22" id="KW-0238">DNA-binding</keyword>
<keyword evidence="13" id="KW-0391">Immunity</keyword>
<evidence type="ECO:0000256" key="16">
    <source>
        <dbReference type="ARBA" id="ARBA00023125"/>
    </source>
</evidence>
<keyword evidence="17 22" id="KW-0234">DNA repair</keyword>
<dbReference type="Gene3D" id="3.40.50.1010">
    <property type="entry name" value="5'-nuclease"/>
    <property type="match status" value="1"/>
</dbReference>
<dbReference type="CDD" id="cd09857">
    <property type="entry name" value="PIN_EXO1"/>
    <property type="match status" value="1"/>
</dbReference>
<dbReference type="OMA" id="GCADKVA"/>
<dbReference type="InterPro" id="IPR029060">
    <property type="entry name" value="PIN-like_dom_sf"/>
</dbReference>
<keyword evidence="6 22" id="KW-0479">Metal-binding</keyword>
<proteinExistence type="inferred from homology"/>
<evidence type="ECO:0000256" key="3">
    <source>
        <dbReference type="ARBA" id="ARBA00020324"/>
    </source>
</evidence>
<comment type="similarity">
    <text evidence="2 22">Belongs to the XPG/RAD2 endonuclease family. EXO1 subfamily.</text>
</comment>
<evidence type="ECO:0000256" key="13">
    <source>
        <dbReference type="ARBA" id="ARBA00022859"/>
    </source>
</evidence>
<evidence type="ECO:0000256" key="7">
    <source>
        <dbReference type="ARBA" id="ARBA00022759"/>
    </source>
</evidence>
<protein>
    <recommendedName>
        <fullName evidence="3 22">Exonuclease 1</fullName>
        <ecNumber evidence="22">3.1.-.-</ecNumber>
    </recommendedName>
</protein>
<dbReference type="FunFam" id="3.40.50.1010:FF:000111">
    <property type="entry name" value="Exonuclease 1"/>
    <property type="match status" value="1"/>
</dbReference>
<evidence type="ECO:0000256" key="9">
    <source>
        <dbReference type="ARBA" id="ARBA00022769"/>
    </source>
</evidence>
<dbReference type="GO" id="GO:0046872">
    <property type="term" value="F:metal ion binding"/>
    <property type="evidence" value="ECO:0007669"/>
    <property type="project" value="UniProtKB-UniRule"/>
</dbReference>
<evidence type="ECO:0000256" key="10">
    <source>
        <dbReference type="ARBA" id="ARBA00022801"/>
    </source>
</evidence>
<keyword evidence="15" id="KW-0007">Acetylation</keyword>
<dbReference type="PANTHER" id="PTHR11081">
    <property type="entry name" value="FLAP ENDONUCLEASE FAMILY MEMBER"/>
    <property type="match status" value="1"/>
</dbReference>
<keyword evidence="19" id="KW-0469">Meiosis</keyword>
<evidence type="ECO:0000256" key="19">
    <source>
        <dbReference type="ARBA" id="ARBA00023254"/>
    </source>
</evidence>
<evidence type="ECO:0000256" key="14">
    <source>
        <dbReference type="ARBA" id="ARBA00022881"/>
    </source>
</evidence>
<dbReference type="GO" id="GO:0005634">
    <property type="term" value="C:nucleus"/>
    <property type="evidence" value="ECO:0007669"/>
    <property type="project" value="UniProtKB-SubCell"/>
</dbReference>
<dbReference type="Pfam" id="PF00867">
    <property type="entry name" value="XPG_I"/>
    <property type="match status" value="1"/>
</dbReference>
<dbReference type="InterPro" id="IPR006085">
    <property type="entry name" value="XPG_DNA_repair_N"/>
</dbReference>
<keyword evidence="8 22" id="KW-0227">DNA damage</keyword>
<dbReference type="GO" id="GO:0002376">
    <property type="term" value="P:immune system process"/>
    <property type="evidence" value="ECO:0007669"/>
    <property type="project" value="UniProtKB-KW"/>
</dbReference>
<evidence type="ECO:0000256" key="12">
    <source>
        <dbReference type="ARBA" id="ARBA00022842"/>
    </source>
</evidence>
<keyword evidence="10 22" id="KW-0378">Hydrolase</keyword>
<accession>A0A7I4YCP4</accession>
<dbReference type="InterPro" id="IPR036279">
    <property type="entry name" value="5-3_exonuclease_C_sf"/>
</dbReference>
<keyword evidence="9 22" id="KW-0228">DNA excision</keyword>
<dbReference type="InterPro" id="IPR006084">
    <property type="entry name" value="XPG/Rad2"/>
</dbReference>
<dbReference type="InterPro" id="IPR006086">
    <property type="entry name" value="XPG-I_dom"/>
</dbReference>
<feature type="compositionally biased region" description="Polar residues" evidence="23">
    <location>
        <begin position="489"/>
        <end position="511"/>
    </location>
</feature>
<evidence type="ECO:0000256" key="20">
    <source>
        <dbReference type="ARBA" id="ARBA00057694"/>
    </source>
</evidence>
<dbReference type="AlphaFoldDB" id="A0A7I4YCP4"/>
<dbReference type="InterPro" id="IPR044752">
    <property type="entry name" value="PIN-like_EXO1"/>
</dbReference>
<dbReference type="PANTHER" id="PTHR11081:SF8">
    <property type="entry name" value="EXONUCLEASE 1"/>
    <property type="match status" value="1"/>
</dbReference>
<dbReference type="InterPro" id="IPR008918">
    <property type="entry name" value="HhH2"/>
</dbReference>
<dbReference type="EC" id="3.1.-.-" evidence="22"/>
<dbReference type="Pfam" id="PF00752">
    <property type="entry name" value="XPG_N"/>
    <property type="match status" value="1"/>
</dbReference>
<evidence type="ECO:0000256" key="8">
    <source>
        <dbReference type="ARBA" id="ARBA00022763"/>
    </source>
</evidence>
<keyword evidence="14 22" id="KW-0267">Excision nuclease</keyword>
<feature type="domain" description="XPG N-terminal" evidence="25">
    <location>
        <begin position="1"/>
        <end position="99"/>
    </location>
</feature>
<evidence type="ECO:0000256" key="22">
    <source>
        <dbReference type="RuleBase" id="RU910737"/>
    </source>
</evidence>
<comment type="subcellular location">
    <subcellularLocation>
        <location evidence="1 22">Nucleus</location>
    </subcellularLocation>
</comment>
<evidence type="ECO:0000256" key="4">
    <source>
        <dbReference type="ARBA" id="ARBA00022553"/>
    </source>
</evidence>
<feature type="region of interest" description="Disordered" evidence="23">
    <location>
        <begin position="437"/>
        <end position="528"/>
    </location>
</feature>
<dbReference type="SMART" id="SM00485">
    <property type="entry name" value="XPGN"/>
    <property type="match status" value="1"/>
</dbReference>
<comment type="subunit">
    <text evidence="21">Interacts with the MLH1-PMS2 heterodimer via MLH1. Interacts with MSH3. Interacts with the MSH2-MSH6 heterodimer via MSH2, and this interaction may increase the processivity of the 5'-&gt;3' exonuclease activity. Interacts with PCNA, and this interaction may both stimulate the cryptic 3'-&gt;5' exonuclease activity and suppress the 5'-&gt;3' exonuclease activity. Interacts with WRN, and this interaction stimulates both the 5'-&gt;3' exonuclease activity and cleavage of 5'-overhanging flap structures. Interacts with RECQL/RECQ1, and this interaction stimulates cleavage of 5'-overhanging flap structures. Interacts with DNA helicase ZGRF1; the interaction is increased following DNA damage induction.</text>
</comment>
<dbReference type="GO" id="GO:0017108">
    <property type="term" value="F:5'-flap endonuclease activity"/>
    <property type="evidence" value="ECO:0007669"/>
    <property type="project" value="TreeGrafter"/>
</dbReference>
<dbReference type="SUPFAM" id="SSF88723">
    <property type="entry name" value="PIN domain-like"/>
    <property type="match status" value="1"/>
</dbReference>
<evidence type="ECO:0000256" key="11">
    <source>
        <dbReference type="ARBA" id="ARBA00022839"/>
    </source>
</evidence>
<evidence type="ECO:0000259" key="25">
    <source>
        <dbReference type="SMART" id="SM00485"/>
    </source>
</evidence>
<organism evidence="26 27">
    <name type="scientific">Haemonchus contortus</name>
    <name type="common">Barber pole worm</name>
    <dbReference type="NCBI Taxonomy" id="6289"/>
    <lineage>
        <taxon>Eukaryota</taxon>
        <taxon>Metazoa</taxon>
        <taxon>Ecdysozoa</taxon>
        <taxon>Nematoda</taxon>
        <taxon>Chromadorea</taxon>
        <taxon>Rhabditida</taxon>
        <taxon>Rhabditina</taxon>
        <taxon>Rhabditomorpha</taxon>
        <taxon>Strongyloidea</taxon>
        <taxon>Trichostrongylidae</taxon>
        <taxon>Haemonchus</taxon>
    </lineage>
</organism>
<evidence type="ECO:0000256" key="15">
    <source>
        <dbReference type="ARBA" id="ARBA00022990"/>
    </source>
</evidence>
<dbReference type="SUPFAM" id="SSF47807">
    <property type="entry name" value="5' to 3' exonuclease, C-terminal subdomain"/>
    <property type="match status" value="1"/>
</dbReference>
<feature type="domain" description="XPG-I" evidence="24">
    <location>
        <begin position="139"/>
        <end position="212"/>
    </location>
</feature>
<dbReference type="GO" id="GO:0003677">
    <property type="term" value="F:DNA binding"/>
    <property type="evidence" value="ECO:0007669"/>
    <property type="project" value="UniProtKB-UniRule"/>
</dbReference>
<keyword evidence="7" id="KW-0255">Endonuclease</keyword>
<evidence type="ECO:0000313" key="26">
    <source>
        <dbReference type="Proteomes" id="UP000025227"/>
    </source>
</evidence>
<evidence type="ECO:0000259" key="24">
    <source>
        <dbReference type="SMART" id="SM00484"/>
    </source>
</evidence>
<feature type="compositionally biased region" description="Low complexity" evidence="23">
    <location>
        <begin position="584"/>
        <end position="605"/>
    </location>
</feature>
<evidence type="ECO:0000256" key="23">
    <source>
        <dbReference type="SAM" id="MobiDB-lite"/>
    </source>
</evidence>
<dbReference type="Gene3D" id="1.10.150.20">
    <property type="entry name" value="5' to 3' exonuclease, C-terminal subdomain"/>
    <property type="match status" value="1"/>
</dbReference>
<evidence type="ECO:0000256" key="21">
    <source>
        <dbReference type="ARBA" id="ARBA00064664"/>
    </source>
</evidence>
<comment type="cofactor">
    <cofactor evidence="22">
        <name>Mg(2+)</name>
        <dbReference type="ChEBI" id="CHEBI:18420"/>
    </cofactor>
    <text evidence="22">Binds 2 magnesium ions per subunit. They probably participate in the reaction catalyzed by the enzyme. May bind an additional third magnesium ion after substrate binding.</text>
</comment>
<keyword evidence="11 22" id="KW-0269">Exonuclease</keyword>
<evidence type="ECO:0000256" key="17">
    <source>
        <dbReference type="ARBA" id="ARBA00023204"/>
    </source>
</evidence>
<keyword evidence="5 22" id="KW-0540">Nuclease</keyword>
<dbReference type="FunFam" id="1.10.150.20:FF:000011">
    <property type="entry name" value="exonuclease 1"/>
    <property type="match status" value="1"/>
</dbReference>
<dbReference type="WBParaSite" id="HCON_00078230-00001">
    <property type="protein sequence ID" value="HCON_00078230-00001"/>
    <property type="gene ID" value="HCON_00078230"/>
</dbReference>
<evidence type="ECO:0000256" key="1">
    <source>
        <dbReference type="ARBA" id="ARBA00004123"/>
    </source>
</evidence>
<sequence length="635" mass="70460">MGIPNLLPFVKNACRQGNVAEFSGCSVAVDVSCLLHRGLFGCAESIAQGKKTNFYIYYVEKHIKALLNLDCHVIMVFDGRPLPAKKDTNNGRRQRREDNVKAGELLLAEGKVNEAMDKFKRATSITTEVVEGTIEHFRSFTNVDVIVSPYESDAQLAFLVNEHLADVVITEDSDLIAFACEKIAFKWNSERGDCLIYEKSQLPRCFTGVMGSNFDFTKFRRICILAGCDYLQAGLPGIGLNKALSFFSKTSRTDLRKLLPRIPQYLNMSKLTVSKEFVEEFIRAENTFLHQVVFDPRQRCQRPLTPYPFPQNGDKSKEEDDDFAKPGGESAKTESFSYAGEVMSSNVAVRLALGNKEGQSVIADKFYLPATVPEWSVWYDRYESCGSRKRRLEEEKKEDDKKCGAAFQFDSPSKKRRKRETTIDTEASIIFVDLESESELTSSTQSSSKPSSQSSVELSTQSSSEPCSQSSSDPGSQSSNSCSQSSTEPCLQSPNNQSKSEQRLKTTSTRAMPSKVLRPKSLKNEASNNWTVEEMMKVYGSQTKIETTKDLLASSPVISSGSSAYFVRRSASCANPFRKPVIKAPTASQSSESPASSEQTSSDSTSQEDDGNQCTTLNFKIFGYRPAGLRGSFKS</sequence>